<gene>
    <name evidence="1" type="ORF">DXI23_04610</name>
</gene>
<keyword evidence="2" id="KW-1185">Reference proteome</keyword>
<dbReference type="AlphaFoldDB" id="A0A3D8H9I4"/>
<protein>
    <submittedName>
        <fullName evidence="1">Uncharacterized protein</fullName>
    </submittedName>
</protein>
<organism evidence="1 2">
    <name type="scientific">Marinobacter flavimaris</name>
    <dbReference type="NCBI Taxonomy" id="262076"/>
    <lineage>
        <taxon>Bacteria</taxon>
        <taxon>Pseudomonadati</taxon>
        <taxon>Pseudomonadota</taxon>
        <taxon>Gammaproteobacteria</taxon>
        <taxon>Pseudomonadales</taxon>
        <taxon>Marinobacteraceae</taxon>
        <taxon>Marinobacter</taxon>
    </lineage>
</organism>
<accession>A0A3D8H9I4</accession>
<comment type="caution">
    <text evidence="1">The sequence shown here is derived from an EMBL/GenBank/DDBJ whole genome shotgun (WGS) entry which is preliminary data.</text>
</comment>
<name>A0A3D8H9I4_9GAMM</name>
<sequence length="328" mass="38486">MALQLKSELEMEAYDRPIDEKTLNTIKDLCKAVWIKSYFCTAEVKISSQTLYEMVRLIEYSHNNEGALYKDVDVKVMVFFFLMKIMEFSLSTVTPRRPKYIGVKKHFKSKVAKYAYGEYLNMNDTDFSDISGKSTNHVLVTLYHSCVKNIGDTNFLMKKLFVESIVGKNEFLLIDMIMLEIAFPYKIDLNPKDSIFAVHIENNENLGLRKEIDHEDVALFYSPNSSSEEDIRTIETALKRGLSHLHPKKISIIEKRKKIFRVDIAATELRKNFKRKKSLIRYLIFKDHDKNILHYLTHEIFLAIKTPIFLLPNYFRGKVIEFLERKKL</sequence>
<dbReference type="Proteomes" id="UP000256431">
    <property type="component" value="Unassembled WGS sequence"/>
</dbReference>
<dbReference type="EMBL" id="QRDH01000001">
    <property type="protein sequence ID" value="RDU42946.1"/>
    <property type="molecule type" value="Genomic_DNA"/>
</dbReference>
<evidence type="ECO:0000313" key="1">
    <source>
        <dbReference type="EMBL" id="RDU42946.1"/>
    </source>
</evidence>
<evidence type="ECO:0000313" key="2">
    <source>
        <dbReference type="Proteomes" id="UP000256431"/>
    </source>
</evidence>
<reference evidence="1 2" key="1">
    <citation type="submission" date="2018-08" db="EMBL/GenBank/DDBJ databases">
        <title>Genome sequence of Marinobacter flavimaris KCTC 12185.</title>
        <authorList>
            <person name="Chun J."/>
            <person name="Kim B.-Y."/>
            <person name="Choi S.-B."/>
            <person name="Kwak M.-J."/>
        </authorList>
    </citation>
    <scope>NUCLEOTIDE SEQUENCE [LARGE SCALE GENOMIC DNA]</scope>
    <source>
        <strain evidence="1 2">KCTC 12185</strain>
    </source>
</reference>
<proteinExistence type="predicted"/>